<reference evidence="2" key="1">
    <citation type="submission" date="2017-09" db="EMBL/GenBank/DDBJ databases">
        <title>Depth-based differentiation of microbial function through sediment-hosted aquifers and enrichment of novel symbionts in the deep terrestrial subsurface.</title>
        <authorList>
            <person name="Probst A.J."/>
            <person name="Ladd B."/>
            <person name="Jarett J.K."/>
            <person name="Geller-Mcgrath D.E."/>
            <person name="Sieber C.M.K."/>
            <person name="Emerson J.B."/>
            <person name="Anantharaman K."/>
            <person name="Thomas B.C."/>
            <person name="Malmstrom R."/>
            <person name="Stieglmeier M."/>
            <person name="Klingl A."/>
            <person name="Woyke T."/>
            <person name="Ryan C.M."/>
            <person name="Banfield J.F."/>
        </authorList>
    </citation>
    <scope>NUCLEOTIDE SEQUENCE [LARGE SCALE GENOMIC DNA]</scope>
</reference>
<dbReference type="Proteomes" id="UP000230088">
    <property type="component" value="Unassembled WGS sequence"/>
</dbReference>
<organism evidence="1 2">
    <name type="scientific">Candidatus Nealsonbacteria bacterium CG08_land_8_20_14_0_20_38_20</name>
    <dbReference type="NCBI Taxonomy" id="1974705"/>
    <lineage>
        <taxon>Bacteria</taxon>
        <taxon>Candidatus Nealsoniibacteriota</taxon>
    </lineage>
</organism>
<proteinExistence type="predicted"/>
<comment type="caution">
    <text evidence="1">The sequence shown here is derived from an EMBL/GenBank/DDBJ whole genome shotgun (WGS) entry which is preliminary data.</text>
</comment>
<evidence type="ECO:0000313" key="2">
    <source>
        <dbReference type="Proteomes" id="UP000230088"/>
    </source>
</evidence>
<sequence>MVFRIQAIPHSSIFLTALQLRVVGHVAPGAATQLPATKTGSVSKVKPLLILQQSATWAEATNGAAKTVKKAIKNKTAKVFFIF</sequence>
<gene>
    <name evidence="1" type="ORF">COT33_01480</name>
</gene>
<accession>A0A2H0YM11</accession>
<name>A0A2H0YM11_9BACT</name>
<dbReference type="EMBL" id="PEYD01000027">
    <property type="protein sequence ID" value="PIS39535.1"/>
    <property type="molecule type" value="Genomic_DNA"/>
</dbReference>
<dbReference type="AlphaFoldDB" id="A0A2H0YM11"/>
<protein>
    <submittedName>
        <fullName evidence="1">Uncharacterized protein</fullName>
    </submittedName>
</protein>
<evidence type="ECO:0000313" key="1">
    <source>
        <dbReference type="EMBL" id="PIS39535.1"/>
    </source>
</evidence>